<evidence type="ECO:0000256" key="1">
    <source>
        <dbReference type="SAM" id="SignalP"/>
    </source>
</evidence>
<dbReference type="SUPFAM" id="SSF57625">
    <property type="entry name" value="Invertebrate chitin-binding proteins"/>
    <property type="match status" value="1"/>
</dbReference>
<evidence type="ECO:0000313" key="3">
    <source>
        <dbReference type="Proteomes" id="UP000051587"/>
    </source>
</evidence>
<evidence type="ECO:0000313" key="2">
    <source>
        <dbReference type="EMBL" id="CUH63578.1"/>
    </source>
</evidence>
<reference evidence="2 3" key="1">
    <citation type="submission" date="2015-09" db="EMBL/GenBank/DDBJ databases">
        <authorList>
            <consortium name="Swine Surveillance"/>
        </authorList>
    </citation>
    <scope>NUCLEOTIDE SEQUENCE [LARGE SCALE GENOMIC DNA]</scope>
    <source>
        <strain evidence="2 3">CECT 4357</strain>
    </source>
</reference>
<feature type="chain" id="PRO_5006015618" description="Chitin-binding type-2 domain-containing protein" evidence="1">
    <location>
        <begin position="21"/>
        <end position="50"/>
    </location>
</feature>
<name>A0A0N7LUI3_THAGE</name>
<keyword evidence="1" id="KW-0732">Signal</keyword>
<evidence type="ECO:0008006" key="4">
    <source>
        <dbReference type="Google" id="ProtNLM"/>
    </source>
</evidence>
<accession>A0A0N7LUI3</accession>
<dbReference type="AlphaFoldDB" id="A0A0N7LUI3"/>
<dbReference type="GO" id="GO:0008061">
    <property type="term" value="F:chitin binding"/>
    <property type="evidence" value="ECO:0007669"/>
    <property type="project" value="InterPro"/>
</dbReference>
<keyword evidence="3" id="KW-1185">Reference proteome</keyword>
<protein>
    <recommendedName>
        <fullName evidence="4">Chitin-binding type-2 domain-containing protein</fullName>
    </recommendedName>
</protein>
<dbReference type="Proteomes" id="UP000051587">
    <property type="component" value="Unassembled WGS sequence"/>
</dbReference>
<proteinExistence type="predicted"/>
<gene>
    <name evidence="2" type="ORF">TG4357_00764</name>
</gene>
<sequence>MFRIALTAFVLTLAPLSAFAECFGDHQQAMSCADGAVWDSETKSCIKVTG</sequence>
<dbReference type="InterPro" id="IPR036508">
    <property type="entry name" value="Chitin-bd_dom_sf"/>
</dbReference>
<feature type="signal peptide" evidence="1">
    <location>
        <begin position="1"/>
        <end position="20"/>
    </location>
</feature>
<organism evidence="2 3">
    <name type="scientific">Thalassovita gelatinovora</name>
    <name type="common">Thalassobius gelatinovorus</name>
    <dbReference type="NCBI Taxonomy" id="53501"/>
    <lineage>
        <taxon>Bacteria</taxon>
        <taxon>Pseudomonadati</taxon>
        <taxon>Pseudomonadota</taxon>
        <taxon>Alphaproteobacteria</taxon>
        <taxon>Rhodobacterales</taxon>
        <taxon>Roseobacteraceae</taxon>
        <taxon>Thalassovita</taxon>
    </lineage>
</organism>
<dbReference type="EMBL" id="CYSA01000008">
    <property type="protein sequence ID" value="CUH63578.1"/>
    <property type="molecule type" value="Genomic_DNA"/>
</dbReference>